<evidence type="ECO:0000256" key="3">
    <source>
        <dbReference type="ARBA" id="ARBA00023125"/>
    </source>
</evidence>
<evidence type="ECO:0000256" key="4">
    <source>
        <dbReference type="ARBA" id="ARBA00023163"/>
    </source>
</evidence>
<feature type="compositionally biased region" description="Basic and acidic residues" evidence="6">
    <location>
        <begin position="587"/>
        <end position="605"/>
    </location>
</feature>
<feature type="region of interest" description="Disordered" evidence="6">
    <location>
        <begin position="3172"/>
        <end position="3200"/>
    </location>
</feature>
<accession>A0A388M628</accession>
<feature type="compositionally biased region" description="Basic and acidic residues" evidence="6">
    <location>
        <begin position="2926"/>
        <end position="2959"/>
    </location>
</feature>
<feature type="compositionally biased region" description="Basic and acidic residues" evidence="6">
    <location>
        <begin position="427"/>
        <end position="450"/>
    </location>
</feature>
<sequence>MVSIRYNTSSYRGSSSINSGGLKMDGVTMMSVAQPGAMPGMDVKCCSESPKALKEDICSFSLGDSSERLEDSRKRKGWSDDDDDVVHKMPKYNVYEDGVTGGGALMSTKDMLLDSDPLSNIKFDFGEEKIYEDVSPRDPSMYFATETVMMEQERRQQSPGMKSVGGMEEDFLFGRGMRTVDVDCSPSFGAKHSAYTPGEMIRWSSLELKMPWEEEKTFVMQDAGKLPQSGELEDNSPIAEERGEEPCLDVDPDMDADDVPEVLTGFDDKDADKDHINREPEHGWGLPFDVGDEVESRSFQQGFRGAWFECKVVKKEIWQGRRRAKLSYKDFSAEGEHWVCVYQVNHTIRKNQDKQRKELMIRPKPPPQVLEGNEDSLAGMQGMAVIAKPKWEVGDLVDARIDWCWWTGRVKKLNPDGTLVAEVDMRSSEEDMKSSEVEEKWRRLRGDGGRRRTGRGTGREEMVGGGVREVGGGRGEATERRGKRGAGGRRWTGGDGGRRRTGGGRGGGEVADVERRWREEADGRWPRRRRSGGGGEEREEMAGGGEERERGDGGRRRMGGGGGGEERGRGNGRRRREGGRRRRRRSGRAERKEREEMARRPRGDWRSQWGEGGRQRLRGGSRTKARAEGGLGGGEVAEVERRWLEEADAEVEEKWRRWGGKRERKWREEGGGRGEAEEKWPRWGGKRERKWWEEGRGRGEVVERRGKRERRWREEEDGEVGRGRGEIGDPNGGREGGRRRPRGGGRAPFFFFFLRRNGNGCQIGEVAEAERRWWEEMSGGDGGRRLAIPMAGGRSTEGEGRWARTLFIFLKEGSRMEGVRAAEWRPERRWAEAGERWRRRKGDGGRRWREEADGRWRRQRSGGGGEERGRGDGGRRRMGGGRRRRRGDGGRKEMVGGDGRRRRTGGGGGGEEMVGGGRREVEEKWWRQRRSGGGGEERGEEMAGGGGRAEAEGRLAIPMAGGRWVEADRRSVEAEGWWARTNFFRFFLKEGSETEARAEVGGGREEMAGGDGRRKRTGGGGGGKEMAGGGGRKVAFPKPPDGEAGEDTVEAKYVRASIDWVNGDWSIRTVKGGTDRTPSGRLVQLPLESRQLQKTTGGSGFGGDSEETGMRTKYSRRLKSRKFHNGVFQHEPSDSENPEGWATMEDLARNPPRRSKVTKRVVDCSSSSRSKFVAKQKGETHVQPQQSTVSVMTISDDLEGKDSRLKPRPSGDEGSPQVTGSEQESERAVREWPVHEGGEVQQGSKNHTGNQSIKQASAQLDATGLQSGDQAALVSVPRPSGDERSLQTWSAHCPPDSEERGSQLYAPRRPASSQTRELANGEGVGEQQGTEKSISLNESRASRKQLGAKDDAELIPLDIKKEPECSPVTPTVGPASHSGSGVMCGAGDTVRDWGLVEDQTRVCKTGERPWTGIASREFRTEGRGSLCSHSVDTSSYTAGLDKVSGKGNEKLIDDVLQRSSRGHHHDEHGKEDVTEATSGALRGAMEINAAETLGKDTAFRQGSSRQEFLEKEQTQIHVEEDFCVTSSVARARARDEDDDCLTAVDFNVFQKTTEHGANGIHNEKLSGPIAHIRREIRPSRKGLSVGAAGIGGTKRSRQVVAGRDGNTSAGMLEKDEYFQKGGDAVVSAGVAKVNRNHGPSARMGRGSSSRREKGYSSPKPPGRRYRRKHFFSRFWLASEQRELCLGPFVNQAAAQHAFEALSKCAGFIGSDSIENMSERRCGVFYRLFDGGTTYVGSEKVVVPEEEKVVVDGRRVAHNNTPAELLNGGEAVEHMKGDDISKLTRWERILQVTEKAANSPSSNGDRMERDKVVPSSLDLNVPSLEMTANARCDGFEEKQDWNAAHGKHQASTEGRTSAALRGAEVQTEAVAGRRSSGMELAASTMGDKLHINDGLSSNDVLTGEYPANTSQIRRFQVKERRKGEAMCQTRLAETQGATRDSEQVQASDGVDTLLFAGREQAVSIEKTGGVLAEMDGNLVEAGNEGEGGHPRGAEELDDDRRCTRKRHQGSSGGNAEKYSVPEDQLVWKVCSGRKRFAHVISYRGVYMHKDGWFYYRSRVHGGSRIRYGRYSTAEEAAHGYDEHVKKFHGKSVLNFPEGKKRSMNARSPGPKHAKDWQVEGAMITGRIGKPLGKPMVGAGEEGPSLSRLSSRRGKGMRKHVDELEEEVGLAASAMNAKEVGRRKKWRGAGVHAVKGGMDRGSPSLDVYPEVSISAEAVRRAIAKGGKEGQGADEALNKLLRSLLTEVALKDGRRVVGKDNGSMEVDGGGTMLSGDGLTAGDRSDLLRQREGLLLQKAGALGKEKAVPGTELQPVLLGCAGEKKAGEKPRRGGRRKFKGWGRKGKRCGPKKKASDLQGSDDLAEVSGHMESTSKVVQRLEHYGENMTRHASPNSPREEAALRATANANNVQMVAEAAAARTNHDNQATAEGPVPAAATQDAYQRQELQDEGQAAAALLQAGGRSVYDDDQRVKRRCARARFTSNIPCVWDTPVRKDFFNPFKGCTPGGMPPGSGCTLDRVGSPLIGESSIIQRIIDDECRGVPALGGEGSTVPRAPPCQMGLSEAGGRFSQEKTEGGDGMFSPQTPWFSNPVFPKSSFPSHSDKSSPMHASDGMENRDTIPWPRHHSSSLTEVAANPLLDPDTAAAGPGTPSPPVETVVQVDSASDSMVTSRVDCALAQGSDVGVRALQSQPFIPRMFQQMSSDVPRRITSDMSRMGERGRAGELTEGTTDDNMRRGSEEMWNVNIYYDGIKKHSTGWFNDYSNALDARDAMIDRIRKMGDEELGTAVQGSPATASGSKNEAKGAERSGEMTNHQTIEWELVDSAGNIVCCGSEELEWKEKPTLPFENGSDRKAPEGIQRGRAEVGEEIPGKQKQEMVVGRDDLLGNPVEVAREAGPEDQEVQEGTALGERMEGKRMEVGGGGNQEVGQLERQERWEDGREGVVEGGEVNERYRTVEGEPLKKQGMHGGGAEMQPQPLDEVRHGERVEKWKGIERAGEEARDGKQCEERNCAGKVERQTEGDAQCPQDSGRMQRRKGVDPVDRQAQSEKTEAGEEEFKGAKSDGRGERVVLDGEREEKIQERIEGRKLARGDGKEDADRRPENDAEVRTEGLRGGQEGNEPSWKGIAGRNDGWLRRKDGGQGQDEGCDAVALQDSRGHFGLVEATQDGWRMRDGRMHEDMGGLEGLQDRGGSLIPPADASKGWLRKDGQRNEQMSHLEGIQSSLSNLRPAGCYQYPEVCPDAGLGEDQRGQIDVKPGLNRGKCSDHNLPSMLVDSVGSCLVPDEGRTRQGNRDDSLLPLTEKGGRRKGHIPAKHRRAL</sequence>
<feature type="compositionally biased region" description="Basic residues" evidence="6">
    <location>
        <begin position="2328"/>
        <end position="2348"/>
    </location>
</feature>
<feature type="region of interest" description="Disordered" evidence="6">
    <location>
        <begin position="1631"/>
        <end position="1663"/>
    </location>
</feature>
<feature type="domain" description="AP2/ERF" evidence="7">
    <location>
        <begin position="2040"/>
        <end position="2095"/>
    </location>
</feature>
<dbReference type="OrthoDB" id="1894168at2759"/>
<feature type="compositionally biased region" description="Gly residues" evidence="6">
    <location>
        <begin position="905"/>
        <end position="916"/>
    </location>
</feature>
<dbReference type="PANTHER" id="PTHR36805:SF7">
    <property type="entry name" value="AGENET DOMAIN-CONTAINING PROTEIN"/>
    <property type="match status" value="1"/>
</dbReference>
<dbReference type="Proteomes" id="UP000265515">
    <property type="component" value="Unassembled WGS sequence"/>
</dbReference>
<feature type="compositionally biased region" description="Low complexity" evidence="6">
    <location>
        <begin position="1638"/>
        <end position="1647"/>
    </location>
</feature>
<feature type="compositionally biased region" description="Basic and acidic residues" evidence="6">
    <location>
        <begin position="3033"/>
        <end position="3108"/>
    </location>
</feature>
<keyword evidence="3" id="KW-0238">DNA-binding</keyword>
<feature type="compositionally biased region" description="Acidic residues" evidence="6">
    <location>
        <begin position="246"/>
        <end position="260"/>
    </location>
</feature>
<feature type="compositionally biased region" description="Polar residues" evidence="6">
    <location>
        <begin position="2785"/>
        <end position="2796"/>
    </location>
</feature>
<feature type="compositionally biased region" description="Polar residues" evidence="6">
    <location>
        <begin position="1182"/>
        <end position="1193"/>
    </location>
</feature>
<dbReference type="GO" id="GO:0005634">
    <property type="term" value="C:nucleus"/>
    <property type="evidence" value="ECO:0007669"/>
    <property type="project" value="UniProtKB-SubCell"/>
</dbReference>
<dbReference type="PANTHER" id="PTHR36805">
    <property type="entry name" value="AGENET DOMAIN-CONTAINING PROTEIN"/>
    <property type="match status" value="1"/>
</dbReference>
<keyword evidence="4" id="KW-0804">Transcription</keyword>
<evidence type="ECO:0000256" key="5">
    <source>
        <dbReference type="ARBA" id="ARBA00023242"/>
    </source>
</evidence>
<feature type="region of interest" description="Disordered" evidence="6">
    <location>
        <begin position="1120"/>
        <end position="1349"/>
    </location>
</feature>
<dbReference type="STRING" id="69332.A0A388M628"/>
<keyword evidence="2" id="KW-0805">Transcription regulation</keyword>
<evidence type="ECO:0000313" key="8">
    <source>
        <dbReference type="EMBL" id="GBG90047.1"/>
    </source>
</evidence>
<feature type="compositionally biased region" description="Basic and acidic residues" evidence="6">
    <location>
        <begin position="2598"/>
        <end position="2615"/>
    </location>
</feature>
<comment type="subcellular location">
    <subcellularLocation>
        <location evidence="1">Nucleus</location>
    </subcellularLocation>
</comment>
<dbReference type="Pfam" id="PF05641">
    <property type="entry name" value="Agenet"/>
    <property type="match status" value="1"/>
</dbReference>
<feature type="region of interest" description="Disordered" evidence="6">
    <location>
        <begin position="2320"/>
        <end position="2370"/>
    </location>
</feature>
<comment type="caution">
    <text evidence="8">The sequence shown here is derived from an EMBL/GenBank/DDBJ whole genome shotgun (WGS) entry which is preliminary data.</text>
</comment>
<feature type="compositionally biased region" description="Basic residues" evidence="6">
    <location>
        <begin position="876"/>
        <end position="886"/>
    </location>
</feature>
<feature type="compositionally biased region" description="Basic and acidic residues" evidence="6">
    <location>
        <begin position="997"/>
        <end position="1007"/>
    </location>
</feature>
<feature type="region of interest" description="Disordered" evidence="6">
    <location>
        <begin position="713"/>
        <end position="743"/>
    </location>
</feature>
<evidence type="ECO:0000256" key="1">
    <source>
        <dbReference type="ARBA" id="ARBA00004123"/>
    </source>
</evidence>
<feature type="compositionally biased region" description="Basic and acidic residues" evidence="6">
    <location>
        <begin position="2797"/>
        <end position="2806"/>
    </location>
</feature>
<feature type="region of interest" description="Disordered" evidence="6">
    <location>
        <begin position="841"/>
        <end position="949"/>
    </location>
</feature>
<reference evidence="8 9" key="1">
    <citation type="journal article" date="2018" name="Cell">
        <title>The Chara Genome: Secondary Complexity and Implications for Plant Terrestrialization.</title>
        <authorList>
            <person name="Nishiyama T."/>
            <person name="Sakayama H."/>
            <person name="Vries J.D."/>
            <person name="Buschmann H."/>
            <person name="Saint-Marcoux D."/>
            <person name="Ullrich K.K."/>
            <person name="Haas F.B."/>
            <person name="Vanderstraeten L."/>
            <person name="Becker D."/>
            <person name="Lang D."/>
            <person name="Vosolsobe S."/>
            <person name="Rombauts S."/>
            <person name="Wilhelmsson P.K.I."/>
            <person name="Janitza P."/>
            <person name="Kern R."/>
            <person name="Heyl A."/>
            <person name="Rumpler F."/>
            <person name="Villalobos L.I.A.C."/>
            <person name="Clay J.M."/>
            <person name="Skokan R."/>
            <person name="Toyoda A."/>
            <person name="Suzuki Y."/>
            <person name="Kagoshima H."/>
            <person name="Schijlen E."/>
            <person name="Tajeshwar N."/>
            <person name="Catarino B."/>
            <person name="Hetherington A.J."/>
            <person name="Saltykova A."/>
            <person name="Bonnot C."/>
            <person name="Breuninger H."/>
            <person name="Symeonidi A."/>
            <person name="Radhakrishnan G.V."/>
            <person name="Van Nieuwerburgh F."/>
            <person name="Deforce D."/>
            <person name="Chang C."/>
            <person name="Karol K.G."/>
            <person name="Hedrich R."/>
            <person name="Ulvskov P."/>
            <person name="Glockner G."/>
            <person name="Delwiche C.F."/>
            <person name="Petrasek J."/>
            <person name="Van de Peer Y."/>
            <person name="Friml J."/>
            <person name="Beilby M."/>
            <person name="Dolan L."/>
            <person name="Kohara Y."/>
            <person name="Sugano S."/>
            <person name="Fujiyama A."/>
            <person name="Delaux P.-M."/>
            <person name="Quint M."/>
            <person name="TheiBen G."/>
            <person name="Hagemann M."/>
            <person name="Harholt J."/>
            <person name="Dunand C."/>
            <person name="Zachgo S."/>
            <person name="Langdale J."/>
            <person name="Maumus F."/>
            <person name="Straeten D.V.D."/>
            <person name="Gould S.B."/>
            <person name="Rensing S.A."/>
        </authorList>
    </citation>
    <scope>NUCLEOTIDE SEQUENCE [LARGE SCALE GENOMIC DNA]</scope>
    <source>
        <strain evidence="8 9">S276</strain>
    </source>
</reference>
<dbReference type="Gene3D" id="3.30.730.10">
    <property type="entry name" value="AP2/ERF domain"/>
    <property type="match status" value="1"/>
</dbReference>
<dbReference type="SUPFAM" id="SSF54171">
    <property type="entry name" value="DNA-binding domain"/>
    <property type="match status" value="1"/>
</dbReference>
<keyword evidence="5" id="KW-0539">Nucleus</keyword>
<proteinExistence type="predicted"/>
<feature type="compositionally biased region" description="Basic residues" evidence="6">
    <location>
        <begin position="615"/>
        <end position="624"/>
    </location>
</feature>
<protein>
    <recommendedName>
        <fullName evidence="7">AP2/ERF domain-containing protein</fullName>
    </recommendedName>
</protein>
<feature type="region of interest" description="Disordered" evidence="6">
    <location>
        <begin position="1980"/>
        <end position="2016"/>
    </location>
</feature>
<dbReference type="InterPro" id="IPR036955">
    <property type="entry name" value="AP2/ERF_dom_sf"/>
</dbReference>
<feature type="compositionally biased region" description="Basic and acidic residues" evidence="6">
    <location>
        <begin position="545"/>
        <end position="555"/>
    </location>
</feature>
<feature type="compositionally biased region" description="Basic and acidic residues" evidence="6">
    <location>
        <begin position="917"/>
        <end position="926"/>
    </location>
</feature>
<feature type="region of interest" description="Disordered" evidence="6">
    <location>
        <begin position="2093"/>
        <end position="2112"/>
    </location>
</feature>
<feature type="compositionally biased region" description="Basic and acidic residues" evidence="6">
    <location>
        <begin position="1198"/>
        <end position="1211"/>
    </location>
</feature>
<evidence type="ECO:0000256" key="2">
    <source>
        <dbReference type="ARBA" id="ARBA00023015"/>
    </source>
</evidence>
<dbReference type="GO" id="GO:0003677">
    <property type="term" value="F:DNA binding"/>
    <property type="evidence" value="ECO:0007669"/>
    <property type="project" value="UniProtKB-KW"/>
</dbReference>
<feature type="compositionally biased region" description="Gly residues" evidence="6">
    <location>
        <begin position="1018"/>
        <end position="1032"/>
    </location>
</feature>
<feature type="compositionally biased region" description="Basic and acidic residues" evidence="6">
    <location>
        <begin position="1985"/>
        <end position="2000"/>
    </location>
</feature>
<gene>
    <name evidence="8" type="ORF">CBR_g50140</name>
</gene>
<feature type="compositionally biased region" description="Basic and acidic residues" evidence="6">
    <location>
        <begin position="713"/>
        <end position="727"/>
    </location>
</feature>
<feature type="region of interest" description="Disordered" evidence="6">
    <location>
        <begin position="997"/>
        <end position="1045"/>
    </location>
</feature>
<feature type="compositionally biased region" description="Polar residues" evidence="6">
    <location>
        <begin position="1327"/>
        <end position="1339"/>
    </location>
</feature>
<feature type="compositionally biased region" description="Basic and acidic residues" evidence="6">
    <location>
        <begin position="887"/>
        <end position="899"/>
    </location>
</feature>
<dbReference type="EMBL" id="BFEA01000781">
    <property type="protein sequence ID" value="GBG90047.1"/>
    <property type="molecule type" value="Genomic_DNA"/>
</dbReference>
<feature type="compositionally biased region" description="Basic and acidic residues" evidence="6">
    <location>
        <begin position="266"/>
        <end position="282"/>
    </location>
</feature>
<feature type="compositionally biased region" description="Basic and acidic residues" evidence="6">
    <location>
        <begin position="865"/>
        <end position="875"/>
    </location>
</feature>
<feature type="region of interest" description="Disordered" evidence="6">
    <location>
        <begin position="3280"/>
        <end position="3315"/>
    </location>
</feature>
<dbReference type="SMART" id="SM00380">
    <property type="entry name" value="AP2"/>
    <property type="match status" value="1"/>
</dbReference>
<feature type="compositionally biased region" description="Basic residues" evidence="6">
    <location>
        <begin position="570"/>
        <end position="586"/>
    </location>
</feature>
<evidence type="ECO:0000259" key="7">
    <source>
        <dbReference type="PROSITE" id="PS51032"/>
    </source>
</evidence>
<feature type="region of interest" description="Disordered" evidence="6">
    <location>
        <begin position="227"/>
        <end position="289"/>
    </location>
</feature>
<dbReference type="Gramene" id="GBG90047">
    <property type="protein sequence ID" value="GBG90047"/>
    <property type="gene ID" value="CBR_g50140"/>
</dbReference>
<feature type="region of interest" description="Disordered" evidence="6">
    <location>
        <begin position="2889"/>
        <end position="3155"/>
    </location>
</feature>
<evidence type="ECO:0000256" key="6">
    <source>
        <dbReference type="SAM" id="MobiDB-lite"/>
    </source>
</evidence>
<feature type="compositionally biased region" description="Basic and acidic residues" evidence="6">
    <location>
        <begin position="1224"/>
        <end position="1238"/>
    </location>
</feature>
<dbReference type="GO" id="GO:0003700">
    <property type="term" value="F:DNA-binding transcription factor activity"/>
    <property type="evidence" value="ECO:0007669"/>
    <property type="project" value="InterPro"/>
</dbReference>
<feature type="region of interest" description="Disordered" evidence="6">
    <location>
        <begin position="2586"/>
        <end position="2622"/>
    </location>
</feature>
<feature type="compositionally biased region" description="Polar residues" evidence="6">
    <location>
        <begin position="1241"/>
        <end position="1269"/>
    </location>
</feature>
<feature type="region of interest" description="Disordered" evidence="6">
    <location>
        <begin position="427"/>
        <end position="634"/>
    </location>
</feature>
<feature type="compositionally biased region" description="Basic and acidic residues" evidence="6">
    <location>
        <begin position="2976"/>
        <end position="3017"/>
    </location>
</feature>
<feature type="compositionally biased region" description="Gly residues" evidence="6">
    <location>
        <begin position="463"/>
        <end position="475"/>
    </location>
</feature>
<evidence type="ECO:0000313" key="9">
    <source>
        <dbReference type="Proteomes" id="UP000265515"/>
    </source>
</evidence>
<organism evidence="8 9">
    <name type="scientific">Chara braunii</name>
    <name type="common">Braun's stonewort</name>
    <dbReference type="NCBI Taxonomy" id="69332"/>
    <lineage>
        <taxon>Eukaryota</taxon>
        <taxon>Viridiplantae</taxon>
        <taxon>Streptophyta</taxon>
        <taxon>Charophyceae</taxon>
        <taxon>Charales</taxon>
        <taxon>Characeae</taxon>
        <taxon>Chara</taxon>
    </lineage>
</organism>
<feature type="region of interest" description="Disordered" evidence="6">
    <location>
        <begin position="2780"/>
        <end position="2809"/>
    </location>
</feature>
<feature type="compositionally biased region" description="Basic and acidic residues" evidence="6">
    <location>
        <begin position="3280"/>
        <end position="3292"/>
    </location>
</feature>
<dbReference type="PROSITE" id="PS51032">
    <property type="entry name" value="AP2_ERF"/>
    <property type="match status" value="1"/>
</dbReference>
<dbReference type="InterPro" id="IPR008395">
    <property type="entry name" value="Agenet-like_dom"/>
</dbReference>
<feature type="region of interest" description="Disordered" evidence="6">
    <location>
        <begin position="1583"/>
        <end position="1607"/>
    </location>
</feature>
<feature type="region of interest" description="Disordered" evidence="6">
    <location>
        <begin position="1093"/>
        <end position="1112"/>
    </location>
</feature>
<feature type="compositionally biased region" description="Basic residues" evidence="6">
    <location>
        <begin position="3301"/>
        <end position="3315"/>
    </location>
</feature>
<name>A0A388M628_CHABU</name>
<dbReference type="InterPro" id="IPR016177">
    <property type="entry name" value="DNA-bd_dom_sf"/>
</dbReference>
<feature type="compositionally biased region" description="Basic and acidic residues" evidence="6">
    <location>
        <begin position="512"/>
        <end position="525"/>
    </location>
</feature>
<dbReference type="InterPro" id="IPR001471">
    <property type="entry name" value="AP2/ERF_dom"/>
</dbReference>
<feature type="region of interest" description="Disordered" evidence="6">
    <location>
        <begin position="2128"/>
        <end position="2154"/>
    </location>
</feature>
<feature type="compositionally biased region" description="Basic and acidic residues" evidence="6">
    <location>
        <begin position="841"/>
        <end position="856"/>
    </location>
</feature>
<keyword evidence="9" id="KW-1185">Reference proteome</keyword>